<dbReference type="GO" id="GO:0008270">
    <property type="term" value="F:zinc ion binding"/>
    <property type="evidence" value="ECO:0007669"/>
    <property type="project" value="InterPro"/>
</dbReference>
<dbReference type="PRINTS" id="PR00765">
    <property type="entry name" value="CRBOXYPTASEA"/>
</dbReference>
<sequence>MASMDKAQTGDETTDSKSSPDITSNIRSTNIWVVYPVDGFPTDGTHPLQQLLESFGSQSVTKLCAGTSTIIGIMFWTLLLTPSEVKMLEESALYHPPPKIFILSLPRIISNIIPSTTHHLTTFIVFRHFNQSLNAKLIMSQSHSTLSLFILLVSILLCIPYVVAAPWATDGHAHLSPVTPRYPPQEESGIKYRNVLPKLNWLRDTAIEKIFRLPPKVAKKPNVPGSVSRPTNIQLPATLLAKYGGDKVLRFNLTTPAEEQALAEAADTLFLDVWEFTSNWADIHLREDDIPSLLGLLPKSLHTSYSYLMPDLAKSIYQSYPSTAYADVAFPSRHVEKAFTPALRTSTVDGMDNVFFQNYQPLSVIVPWMRLMSSMFSTHVRMISIGTSYEGRDIPALRIGVSPNLPSENLKPRQTIILSGGFHAREWISVSSVTYTAWSLITSYGKSPAITKLLQEFDFVLIPTVNVDGYVYTWENDRLWRKNRQQTNLRFCRGVDLDRGFGFEWGASTQSNPCSESYPGDAPFQAVESHRFAEWAKNETENNNVHFVGFLDLHSYSQQVLYPYSYSCSADPPSLENLEELGMGLAKAIRISSGEQYTVASACEGAVSSKIPGHSSTSRMETGGGSAIDWFYHELRVRYSYQIKLRDTGSYGFLLPKENIIPTGEEVFNVIKYFGDFLLGDKGIEKSVSSEEALVTESVPSELPLGVMEDSVIPDELADEYEDINWELKRKRK</sequence>
<comment type="cofactor">
    <cofactor evidence="1">
        <name>Zn(2+)</name>
        <dbReference type="ChEBI" id="CHEBI:29105"/>
    </cofactor>
</comment>
<evidence type="ECO:0000259" key="18">
    <source>
        <dbReference type="PROSITE" id="PS52035"/>
    </source>
</evidence>
<evidence type="ECO:0000256" key="8">
    <source>
        <dbReference type="ARBA" id="ARBA00022729"/>
    </source>
</evidence>
<dbReference type="CDD" id="cd03860">
    <property type="entry name" value="M14_CP_A-B_like"/>
    <property type="match status" value="1"/>
</dbReference>
<evidence type="ECO:0000256" key="5">
    <source>
        <dbReference type="ARBA" id="ARBA00022525"/>
    </source>
</evidence>
<evidence type="ECO:0000256" key="2">
    <source>
        <dbReference type="ARBA" id="ARBA00004116"/>
    </source>
</evidence>
<keyword evidence="5" id="KW-0964">Secreted</keyword>
<keyword evidence="19" id="KW-0645">Protease</keyword>
<evidence type="ECO:0000256" key="4">
    <source>
        <dbReference type="ARBA" id="ARBA00005988"/>
    </source>
</evidence>
<dbReference type="Gene3D" id="3.40.630.10">
    <property type="entry name" value="Zn peptidases"/>
    <property type="match status" value="1"/>
</dbReference>
<evidence type="ECO:0000313" key="19">
    <source>
        <dbReference type="EMBL" id="KAF5871235.1"/>
    </source>
</evidence>
<evidence type="ECO:0000256" key="13">
    <source>
        <dbReference type="ARBA" id="ARBA00026187"/>
    </source>
</evidence>
<keyword evidence="8" id="KW-0732">Signal</keyword>
<evidence type="ECO:0000256" key="12">
    <source>
        <dbReference type="ARBA" id="ARBA00025210"/>
    </source>
</evidence>
<comment type="caution">
    <text evidence="19">The sequence shown here is derived from an EMBL/GenBank/DDBJ whole genome shotgun (WGS) entry which is preliminary data.</text>
</comment>
<dbReference type="PANTHER" id="PTHR11705:SF147">
    <property type="entry name" value="INACTIVE METALLOCARBOXYPEPTIDASE ECM14"/>
    <property type="match status" value="1"/>
</dbReference>
<evidence type="ECO:0000256" key="1">
    <source>
        <dbReference type="ARBA" id="ARBA00001947"/>
    </source>
</evidence>
<proteinExistence type="inferred from homology"/>
<dbReference type="GO" id="GO:0004181">
    <property type="term" value="F:metallocarboxypeptidase activity"/>
    <property type="evidence" value="ECO:0007669"/>
    <property type="project" value="InterPro"/>
</dbReference>
<dbReference type="PANTHER" id="PTHR11705">
    <property type="entry name" value="PROTEASE FAMILY M14 CARBOXYPEPTIDASE A,B"/>
    <property type="match status" value="1"/>
</dbReference>
<evidence type="ECO:0000313" key="20">
    <source>
        <dbReference type="Proteomes" id="UP000531561"/>
    </source>
</evidence>
<dbReference type="Pfam" id="PF00246">
    <property type="entry name" value="Peptidase_M14"/>
    <property type="match status" value="1"/>
</dbReference>
<dbReference type="Proteomes" id="UP000531561">
    <property type="component" value="Unassembled WGS sequence"/>
</dbReference>
<keyword evidence="19" id="KW-0121">Carboxypeptidase</keyword>
<evidence type="ECO:0000256" key="6">
    <source>
        <dbReference type="ARBA" id="ARBA00022554"/>
    </source>
</evidence>
<evidence type="ECO:0000256" key="15">
    <source>
        <dbReference type="PROSITE-ProRule" id="PRU01379"/>
    </source>
</evidence>
<keyword evidence="11" id="KW-0961">Cell wall biogenesis/degradation</keyword>
<feature type="region of interest" description="Disordered" evidence="16">
    <location>
        <begin position="1"/>
        <end position="22"/>
    </location>
</feature>
<accession>A0A8H6AQ01</accession>
<keyword evidence="9" id="KW-0862">Zinc</keyword>
<feature type="domain" description="Peptidase M14" evidence="18">
    <location>
        <begin position="358"/>
        <end position="678"/>
    </location>
</feature>
<dbReference type="GeneID" id="59261811"/>
<keyword evidence="17" id="KW-0812">Transmembrane</keyword>
<keyword evidence="10" id="KW-1015">Disulfide bond</keyword>
<name>A0A8H6AQ01_9HELO</name>
<keyword evidence="17" id="KW-0472">Membrane</keyword>
<comment type="function">
    <text evidence="12">Inactive carboxypeptidase that may play a role in cell wall organization and biogenesis.</text>
</comment>
<keyword evidence="20" id="KW-1185">Reference proteome</keyword>
<keyword evidence="19" id="KW-0378">Hydrolase</keyword>
<dbReference type="GO" id="GO:0005773">
    <property type="term" value="C:vacuole"/>
    <property type="evidence" value="ECO:0007669"/>
    <property type="project" value="UniProtKB-SubCell"/>
</dbReference>
<evidence type="ECO:0000256" key="11">
    <source>
        <dbReference type="ARBA" id="ARBA00023316"/>
    </source>
</evidence>
<gene>
    <name evidence="19" type="ORF">Bfra_007750</name>
</gene>
<evidence type="ECO:0000256" key="17">
    <source>
        <dbReference type="SAM" id="Phobius"/>
    </source>
</evidence>
<evidence type="ECO:0000256" key="7">
    <source>
        <dbReference type="ARBA" id="ARBA00022723"/>
    </source>
</evidence>
<dbReference type="RefSeq" id="XP_037190182.1">
    <property type="nucleotide sequence ID" value="XM_037338119.1"/>
</dbReference>
<comment type="caution">
    <text evidence="15">Lacks conserved residue(s) required for the propagation of feature annotation.</text>
</comment>
<keyword evidence="7" id="KW-0479">Metal-binding</keyword>
<dbReference type="EMBL" id="JABFCT010000012">
    <property type="protein sequence ID" value="KAF5871235.1"/>
    <property type="molecule type" value="Genomic_DNA"/>
</dbReference>
<dbReference type="SMART" id="SM00631">
    <property type="entry name" value="Zn_pept"/>
    <property type="match status" value="1"/>
</dbReference>
<dbReference type="FunFam" id="3.40.630.10:FF:000060">
    <property type="entry name" value="Putative metallocarboxypeptidase ecm14"/>
    <property type="match status" value="1"/>
</dbReference>
<comment type="similarity">
    <text evidence="4 15">Belongs to the peptidase M14 family.</text>
</comment>
<dbReference type="SUPFAM" id="SSF54897">
    <property type="entry name" value="Protease propeptides/inhibitors"/>
    <property type="match status" value="1"/>
</dbReference>
<evidence type="ECO:0000256" key="9">
    <source>
        <dbReference type="ARBA" id="ARBA00022833"/>
    </source>
</evidence>
<dbReference type="OrthoDB" id="3626597at2759"/>
<keyword evidence="6" id="KW-0926">Vacuole</keyword>
<protein>
    <recommendedName>
        <fullName evidence="13">Inactive metallocarboxypeptidase ECM14</fullName>
    </recommendedName>
    <alternativeName>
        <fullName evidence="14">Inactive metallocarboxypeptidase ecm14</fullName>
    </alternativeName>
</protein>
<dbReference type="GO" id="GO:0006508">
    <property type="term" value="P:proteolysis"/>
    <property type="evidence" value="ECO:0007669"/>
    <property type="project" value="InterPro"/>
</dbReference>
<feature type="transmembrane region" description="Helical" evidence="17">
    <location>
        <begin position="146"/>
        <end position="168"/>
    </location>
</feature>
<dbReference type="InterPro" id="IPR000834">
    <property type="entry name" value="Peptidase_M14"/>
</dbReference>
<keyword evidence="17" id="KW-1133">Transmembrane helix</keyword>
<evidence type="ECO:0000256" key="16">
    <source>
        <dbReference type="SAM" id="MobiDB-lite"/>
    </source>
</evidence>
<reference evidence="19 20" key="1">
    <citation type="journal article" date="2020" name="Phytopathology">
        <title>A high-quality genome resource of Botrytis fragariae, a new and rapidly spreading fungal pathogen causing strawberry gray mold in the U.S.A.</title>
        <authorList>
            <person name="Wu Y."/>
            <person name="Saski C.A."/>
            <person name="Schnabel G."/>
            <person name="Xiao S."/>
            <person name="Hu M."/>
        </authorList>
    </citation>
    <scope>NUCLEOTIDE SEQUENCE [LARGE SCALE GENOMIC DNA]</scope>
    <source>
        <strain evidence="19 20">BVB16</strain>
    </source>
</reference>
<dbReference type="AlphaFoldDB" id="A0A8H6AQ01"/>
<evidence type="ECO:0000256" key="3">
    <source>
        <dbReference type="ARBA" id="ARBA00004613"/>
    </source>
</evidence>
<evidence type="ECO:0000256" key="14">
    <source>
        <dbReference type="ARBA" id="ARBA00026213"/>
    </source>
</evidence>
<comment type="subcellular location">
    <subcellularLocation>
        <location evidence="3">Secreted</location>
    </subcellularLocation>
    <subcellularLocation>
        <location evidence="2">Vacuole</location>
    </subcellularLocation>
</comment>
<dbReference type="PROSITE" id="PS52035">
    <property type="entry name" value="PEPTIDASE_M14"/>
    <property type="match status" value="1"/>
</dbReference>
<organism evidence="19 20">
    <name type="scientific">Botrytis fragariae</name>
    <dbReference type="NCBI Taxonomy" id="1964551"/>
    <lineage>
        <taxon>Eukaryota</taxon>
        <taxon>Fungi</taxon>
        <taxon>Dikarya</taxon>
        <taxon>Ascomycota</taxon>
        <taxon>Pezizomycotina</taxon>
        <taxon>Leotiomycetes</taxon>
        <taxon>Helotiales</taxon>
        <taxon>Sclerotiniaceae</taxon>
        <taxon>Botrytis</taxon>
    </lineage>
</organism>
<evidence type="ECO:0000256" key="10">
    <source>
        <dbReference type="ARBA" id="ARBA00023157"/>
    </source>
</evidence>
<dbReference type="SUPFAM" id="SSF53187">
    <property type="entry name" value="Zn-dependent exopeptidases"/>
    <property type="match status" value="1"/>
</dbReference>
<dbReference type="GO" id="GO:0071555">
    <property type="term" value="P:cell wall organization"/>
    <property type="evidence" value="ECO:0007669"/>
    <property type="project" value="UniProtKB-KW"/>
</dbReference>
<dbReference type="GO" id="GO:0005576">
    <property type="term" value="C:extracellular region"/>
    <property type="evidence" value="ECO:0007669"/>
    <property type="project" value="UniProtKB-SubCell"/>
</dbReference>